<evidence type="ECO:0000313" key="2">
    <source>
        <dbReference type="Proteomes" id="UP000192656"/>
    </source>
</evidence>
<gene>
    <name evidence="1" type="ORF">SAMN06297251_10643</name>
</gene>
<keyword evidence="2" id="KW-1185">Reference proteome</keyword>
<name>A0A1W2BC61_9HYPH</name>
<proteinExistence type="predicted"/>
<reference evidence="1 2" key="1">
    <citation type="submission" date="2017-04" db="EMBL/GenBank/DDBJ databases">
        <authorList>
            <person name="Afonso C.L."/>
            <person name="Miller P.J."/>
            <person name="Scott M.A."/>
            <person name="Spackman E."/>
            <person name="Goraichik I."/>
            <person name="Dimitrov K.M."/>
            <person name="Suarez D.L."/>
            <person name="Swayne D.E."/>
        </authorList>
    </citation>
    <scope>NUCLEOTIDE SEQUENCE [LARGE SCALE GENOMIC DNA]</scope>
    <source>
        <strain evidence="1 2">CGMCC 1.10972</strain>
    </source>
</reference>
<dbReference type="AlphaFoldDB" id="A0A1W2BC61"/>
<organism evidence="1 2">
    <name type="scientific">Fulvimarina manganoxydans</name>
    <dbReference type="NCBI Taxonomy" id="937218"/>
    <lineage>
        <taxon>Bacteria</taxon>
        <taxon>Pseudomonadati</taxon>
        <taxon>Pseudomonadota</taxon>
        <taxon>Alphaproteobacteria</taxon>
        <taxon>Hyphomicrobiales</taxon>
        <taxon>Aurantimonadaceae</taxon>
        <taxon>Fulvimarina</taxon>
    </lineage>
</organism>
<dbReference type="Proteomes" id="UP000192656">
    <property type="component" value="Unassembled WGS sequence"/>
</dbReference>
<accession>A0A1W2BC61</accession>
<protein>
    <submittedName>
        <fullName evidence="1">Uncharacterized protein</fullName>
    </submittedName>
</protein>
<sequence length="34" mass="3752">MTALRLCLAWCLLKGARTLTRAAAIVVPELRRAL</sequence>
<evidence type="ECO:0000313" key="1">
    <source>
        <dbReference type="EMBL" id="SMC70496.1"/>
    </source>
</evidence>
<dbReference type="EMBL" id="FWXR01000006">
    <property type="protein sequence ID" value="SMC70496.1"/>
    <property type="molecule type" value="Genomic_DNA"/>
</dbReference>